<evidence type="ECO:0000313" key="3">
    <source>
        <dbReference type="Proteomes" id="UP000001745"/>
    </source>
</evidence>
<feature type="region of interest" description="Disordered" evidence="1">
    <location>
        <begin position="1"/>
        <end position="21"/>
    </location>
</feature>
<protein>
    <recommendedName>
        <fullName evidence="4">Zn(2)-C6 fungal-type domain-containing protein</fullName>
    </recommendedName>
</protein>
<feature type="region of interest" description="Disordered" evidence="1">
    <location>
        <begin position="69"/>
        <end position="90"/>
    </location>
</feature>
<dbReference type="OrthoDB" id="4159781at2759"/>
<dbReference type="RefSeq" id="XP_002482172.1">
    <property type="nucleotide sequence ID" value="XM_002482127.1"/>
</dbReference>
<dbReference type="VEuPathDB" id="FungiDB:TSTA_119420"/>
<gene>
    <name evidence="2" type="ORF">TSTA_119420</name>
</gene>
<dbReference type="AlphaFoldDB" id="B8MBP7"/>
<dbReference type="EMBL" id="EQ962655">
    <property type="protein sequence ID" value="EED18180.1"/>
    <property type="molecule type" value="Genomic_DNA"/>
</dbReference>
<feature type="compositionally biased region" description="Low complexity" evidence="1">
    <location>
        <begin position="75"/>
        <end position="86"/>
    </location>
</feature>
<dbReference type="eggNOG" id="ENOG502SXAR">
    <property type="taxonomic scope" value="Eukaryota"/>
</dbReference>
<feature type="region of interest" description="Disordered" evidence="1">
    <location>
        <begin position="247"/>
        <end position="266"/>
    </location>
</feature>
<sequence>MIAYNNHVRNAEPEKSRNCDRKNPCTACLLRGSEDECEYARTDEDRYHISQAKEIENLRKELNRLKRKLEDGEQKSQSQSQAKSQSYGSTAEDYGYGGVLVVDERPNKRRFGEEGNVTNLWNLGAPYATSASAATGMAYSTQPEMAQHNAYIPMEHHPQHQQYYQQNTAAIDTVVSTNPLQYGMHQLQQHRQPDFWRGKQEQLETIYKIVCDCDEYWVPSIIDIVRNSLSPEDAIVSIRSLLRSGSSRYSYSNSNSNNSNDGGTVMAASTITTTSDSQSPDSASSMIPVNMDSVSYVHVDCVLGVDGNLPPTDQYRSSGEG</sequence>
<evidence type="ECO:0000313" key="2">
    <source>
        <dbReference type="EMBL" id="EED18180.1"/>
    </source>
</evidence>
<keyword evidence="3" id="KW-1185">Reference proteome</keyword>
<feature type="compositionally biased region" description="Basic and acidic residues" evidence="1">
    <location>
        <begin position="9"/>
        <end position="21"/>
    </location>
</feature>
<proteinExistence type="predicted"/>
<dbReference type="PhylomeDB" id="B8MBP7"/>
<name>B8MBP7_TALSN</name>
<dbReference type="STRING" id="441959.B8MBP7"/>
<dbReference type="GeneID" id="8105217"/>
<dbReference type="Proteomes" id="UP000001745">
    <property type="component" value="Unassembled WGS sequence"/>
</dbReference>
<accession>B8MBP7</accession>
<organism evidence="2 3">
    <name type="scientific">Talaromyces stipitatus (strain ATCC 10500 / CBS 375.48 / QM 6759 / NRRL 1006)</name>
    <name type="common">Penicillium stipitatum</name>
    <dbReference type="NCBI Taxonomy" id="441959"/>
    <lineage>
        <taxon>Eukaryota</taxon>
        <taxon>Fungi</taxon>
        <taxon>Dikarya</taxon>
        <taxon>Ascomycota</taxon>
        <taxon>Pezizomycotina</taxon>
        <taxon>Eurotiomycetes</taxon>
        <taxon>Eurotiomycetidae</taxon>
        <taxon>Eurotiales</taxon>
        <taxon>Trichocomaceae</taxon>
        <taxon>Talaromyces</taxon>
        <taxon>Talaromyces sect. Talaromyces</taxon>
    </lineage>
</organism>
<dbReference type="OMA" id="CEYARTD"/>
<reference evidence="3" key="1">
    <citation type="journal article" date="2015" name="Genome Announc.">
        <title>Genome sequence of the AIDS-associated pathogen Penicillium marneffei (ATCC18224) and its near taxonomic relative Talaromyces stipitatus (ATCC10500).</title>
        <authorList>
            <person name="Nierman W.C."/>
            <person name="Fedorova-Abrams N.D."/>
            <person name="Andrianopoulos A."/>
        </authorList>
    </citation>
    <scope>NUCLEOTIDE SEQUENCE [LARGE SCALE GENOMIC DNA]</scope>
    <source>
        <strain evidence="3">ATCC 10500 / CBS 375.48 / QM 6759 / NRRL 1006</strain>
    </source>
</reference>
<evidence type="ECO:0000256" key="1">
    <source>
        <dbReference type="SAM" id="MobiDB-lite"/>
    </source>
</evidence>
<dbReference type="InParanoid" id="B8MBP7"/>
<dbReference type="HOGENOM" id="CLU_070864_0_0_1"/>
<evidence type="ECO:0008006" key="4">
    <source>
        <dbReference type="Google" id="ProtNLM"/>
    </source>
</evidence>